<dbReference type="Proteomes" id="UP001178508">
    <property type="component" value="Chromosome 15"/>
</dbReference>
<feature type="region of interest" description="Disordered" evidence="3">
    <location>
        <begin position="344"/>
        <end position="386"/>
    </location>
</feature>
<feature type="coiled-coil region" evidence="2">
    <location>
        <begin position="88"/>
        <end position="178"/>
    </location>
</feature>
<evidence type="ECO:0000256" key="3">
    <source>
        <dbReference type="SAM" id="MobiDB-lite"/>
    </source>
</evidence>
<evidence type="ECO:0000256" key="1">
    <source>
        <dbReference type="ARBA" id="ARBA00023054"/>
    </source>
</evidence>
<proteinExistence type="predicted"/>
<evidence type="ECO:0000259" key="4">
    <source>
        <dbReference type="Pfam" id="PF13863"/>
    </source>
</evidence>
<dbReference type="InterPro" id="IPR051147">
    <property type="entry name" value="CFAP_domain-containing"/>
</dbReference>
<dbReference type="Pfam" id="PF13863">
    <property type="entry name" value="DUF4200"/>
    <property type="match status" value="1"/>
</dbReference>
<dbReference type="PANTHER" id="PTHR21683">
    <property type="entry name" value="COILED-COIL DOMAIN-CONTAINING PROTEIN 42 LIKE-2-LIKE-RELATED"/>
    <property type="match status" value="1"/>
</dbReference>
<organism evidence="5 6">
    <name type="scientific">Xyrichtys novacula</name>
    <name type="common">Pearly razorfish</name>
    <name type="synonym">Hemipteronotus novacula</name>
    <dbReference type="NCBI Taxonomy" id="13765"/>
    <lineage>
        <taxon>Eukaryota</taxon>
        <taxon>Metazoa</taxon>
        <taxon>Chordata</taxon>
        <taxon>Craniata</taxon>
        <taxon>Vertebrata</taxon>
        <taxon>Euteleostomi</taxon>
        <taxon>Actinopterygii</taxon>
        <taxon>Neopterygii</taxon>
        <taxon>Teleostei</taxon>
        <taxon>Neoteleostei</taxon>
        <taxon>Acanthomorphata</taxon>
        <taxon>Eupercaria</taxon>
        <taxon>Labriformes</taxon>
        <taxon>Labridae</taxon>
        <taxon>Xyrichtys</taxon>
    </lineage>
</organism>
<keyword evidence="1 2" id="KW-0175">Coiled coil</keyword>
<feature type="compositionally biased region" description="Low complexity" evidence="3">
    <location>
        <begin position="363"/>
        <end position="386"/>
    </location>
</feature>
<name>A0AAV1GJG6_XYRNO</name>
<evidence type="ECO:0000313" key="5">
    <source>
        <dbReference type="EMBL" id="CAJ1073677.1"/>
    </source>
</evidence>
<reference evidence="5" key="1">
    <citation type="submission" date="2023-08" db="EMBL/GenBank/DDBJ databases">
        <authorList>
            <person name="Alioto T."/>
            <person name="Alioto T."/>
            <person name="Gomez Garrido J."/>
        </authorList>
    </citation>
    <scope>NUCLEOTIDE SEQUENCE</scope>
</reference>
<dbReference type="GO" id="GO:0005856">
    <property type="term" value="C:cytoskeleton"/>
    <property type="evidence" value="ECO:0007669"/>
    <property type="project" value="UniProtKB-ARBA"/>
</dbReference>
<dbReference type="PANTHER" id="PTHR21683:SF18">
    <property type="entry name" value="COILED-COIL DOMAIN-CONTAINING PROTEIN 42 HOMOLOG"/>
    <property type="match status" value="1"/>
</dbReference>
<keyword evidence="6" id="KW-1185">Reference proteome</keyword>
<dbReference type="InterPro" id="IPR025252">
    <property type="entry name" value="DUF4200"/>
</dbReference>
<evidence type="ECO:0000256" key="2">
    <source>
        <dbReference type="SAM" id="Coils"/>
    </source>
</evidence>
<protein>
    <submittedName>
        <fullName evidence="5">Coiled-coil domain-containing protein 42 like-2</fullName>
    </submittedName>
</protein>
<dbReference type="AlphaFoldDB" id="A0AAV1GJG6"/>
<accession>A0AAV1GJG6</accession>
<gene>
    <name evidence="5" type="ORF">XNOV1_A023830</name>
</gene>
<feature type="domain" description="DUF4200" evidence="4">
    <location>
        <begin position="71"/>
        <end position="186"/>
    </location>
</feature>
<evidence type="ECO:0000313" key="6">
    <source>
        <dbReference type="Proteomes" id="UP001178508"/>
    </source>
</evidence>
<dbReference type="EMBL" id="OY660878">
    <property type="protein sequence ID" value="CAJ1073677.1"/>
    <property type="molecule type" value="Genomic_DNA"/>
</dbReference>
<feature type="coiled-coil region" evidence="2">
    <location>
        <begin position="209"/>
        <end position="275"/>
    </location>
</feature>
<sequence>MTTSAYPIDLDGGDPRLKLRVQNRTRNIFVTQLDDTRHKEEENVNYLPVVTETSGRILEAGVNTLQKTLVLKKQAELEEVEYQLTLKRQEYKIRVEVLAKRRSELELQQQQTNERAIKFEKFVAENEEKRRGALKKYEAAREQNILKQKEIDDLTEQLKQLEARHQLLKERIERHKVYEDYLMKTLDYFPSTYHDNGSDSLVMPIIRRHETLSITNQRLQQRLGRLEEEAEQGQKQLQTMKQEHNLKKLKVNKELSELQIELETLKEKNKRAEAHLVMDQGLAKEKVEDMGSVLMAVNNLAEQCYLPAYGPLENMTILTKMDMVKEYILDIADTEKRARRLMVSGSAVTSRTALTDKRERGSMKSMGSKSQIKSSSKVSKKSMATS</sequence>